<evidence type="ECO:0000256" key="7">
    <source>
        <dbReference type="ARBA" id="ARBA00023224"/>
    </source>
</evidence>
<dbReference type="PANTHER" id="PTHR45695">
    <property type="entry name" value="LEUCOKININ RECEPTOR-RELATED"/>
    <property type="match status" value="1"/>
</dbReference>
<evidence type="ECO:0000256" key="6">
    <source>
        <dbReference type="ARBA" id="ARBA00023170"/>
    </source>
</evidence>
<dbReference type="OMA" id="TICMIRD"/>
<keyword evidence="7" id="KW-0807">Transducer</keyword>
<keyword evidence="5 8" id="KW-0472">Membrane</keyword>
<dbReference type="PRINTS" id="PR00237">
    <property type="entry name" value="GPCRRHODOPSN"/>
</dbReference>
<evidence type="ECO:0000256" key="2">
    <source>
        <dbReference type="ARBA" id="ARBA00022692"/>
    </source>
</evidence>
<evidence type="ECO:0000259" key="9">
    <source>
        <dbReference type="PROSITE" id="PS50262"/>
    </source>
</evidence>
<sequence>MNNSTGATPEIDFLTHSQIALNVIYSILVIIGTIFNSLVLSVVCTTRRQRTANDVFLISLATADLSYIYIVVAFFFYNTYFVGPKHLIVCKTVLPLISVPYTAGIFTIVSMAIQRCHVILNPWRPKAKPRVIIVWVIGIWVAAIAIIFVPLSLLAYSGKAYCDIGWTSVLMFKAYLLTLSAIQYFIPVLIIAFAYIRMGLYLCKPRIPRDSVISRGNRCLHPREESKSESIQIAKSLGAIVVLFIVMFLPQQVSLYEYLFGTNTKWVLYYQRFREWLKSLCVCFRQGFPSRRTSPVMSSTEWTYNLRDTWWTQNLRDTGSPTICMIRDETVTTPL</sequence>
<protein>
    <recommendedName>
        <fullName evidence="9">G-protein coupled receptors family 1 profile domain-containing protein</fullName>
    </recommendedName>
</protein>
<evidence type="ECO:0000256" key="5">
    <source>
        <dbReference type="ARBA" id="ARBA00023136"/>
    </source>
</evidence>
<dbReference type="EMBL" id="DS469651">
    <property type="protein sequence ID" value="EDO37218.1"/>
    <property type="molecule type" value="Genomic_DNA"/>
</dbReference>
<dbReference type="Pfam" id="PF00001">
    <property type="entry name" value="7tm_1"/>
    <property type="match status" value="1"/>
</dbReference>
<name>A7SGB8_NEMVE</name>
<dbReference type="GO" id="GO:0008528">
    <property type="term" value="F:G protein-coupled peptide receptor activity"/>
    <property type="evidence" value="ECO:0000318"/>
    <property type="project" value="GO_Central"/>
</dbReference>
<dbReference type="STRING" id="45351.A7SGB8"/>
<dbReference type="Proteomes" id="UP000001593">
    <property type="component" value="Unassembled WGS sequence"/>
</dbReference>
<feature type="transmembrane region" description="Helical" evidence="8">
    <location>
        <begin position="55"/>
        <end position="77"/>
    </location>
</feature>
<dbReference type="InParanoid" id="A7SGB8"/>
<reference evidence="10 11" key="1">
    <citation type="journal article" date="2007" name="Science">
        <title>Sea anemone genome reveals ancestral eumetazoan gene repertoire and genomic organization.</title>
        <authorList>
            <person name="Putnam N.H."/>
            <person name="Srivastava M."/>
            <person name="Hellsten U."/>
            <person name="Dirks B."/>
            <person name="Chapman J."/>
            <person name="Salamov A."/>
            <person name="Terry A."/>
            <person name="Shapiro H."/>
            <person name="Lindquist E."/>
            <person name="Kapitonov V.V."/>
            <person name="Jurka J."/>
            <person name="Genikhovich G."/>
            <person name="Grigoriev I.V."/>
            <person name="Lucas S.M."/>
            <person name="Steele R.E."/>
            <person name="Finnerty J.R."/>
            <person name="Technau U."/>
            <person name="Martindale M.Q."/>
            <person name="Rokhsar D.S."/>
        </authorList>
    </citation>
    <scope>NUCLEOTIDE SEQUENCE [LARGE SCALE GENOMIC DNA]</scope>
    <source>
        <strain evidence="11">CH2 X CH6</strain>
    </source>
</reference>
<evidence type="ECO:0000313" key="10">
    <source>
        <dbReference type="EMBL" id="EDO37218.1"/>
    </source>
</evidence>
<feature type="transmembrane region" description="Helical" evidence="8">
    <location>
        <begin position="23"/>
        <end position="43"/>
    </location>
</feature>
<keyword evidence="3 8" id="KW-1133">Transmembrane helix</keyword>
<keyword evidence="11" id="KW-1185">Reference proteome</keyword>
<keyword evidence="4" id="KW-0297">G-protein coupled receptor</keyword>
<dbReference type="AlphaFoldDB" id="A7SGB8"/>
<dbReference type="Gene3D" id="1.20.1070.10">
    <property type="entry name" value="Rhodopsin 7-helix transmembrane proteins"/>
    <property type="match status" value="1"/>
</dbReference>
<dbReference type="SUPFAM" id="SSF81321">
    <property type="entry name" value="Family A G protein-coupled receptor-like"/>
    <property type="match status" value="1"/>
</dbReference>
<dbReference type="PhylomeDB" id="A7SGB8"/>
<organism evidence="10 11">
    <name type="scientific">Nematostella vectensis</name>
    <name type="common">Starlet sea anemone</name>
    <dbReference type="NCBI Taxonomy" id="45351"/>
    <lineage>
        <taxon>Eukaryota</taxon>
        <taxon>Metazoa</taxon>
        <taxon>Cnidaria</taxon>
        <taxon>Anthozoa</taxon>
        <taxon>Hexacorallia</taxon>
        <taxon>Actiniaria</taxon>
        <taxon>Edwardsiidae</taxon>
        <taxon>Nematostella</taxon>
    </lineage>
</organism>
<dbReference type="PROSITE" id="PS50262">
    <property type="entry name" value="G_PROTEIN_RECEP_F1_2"/>
    <property type="match status" value="1"/>
</dbReference>
<proteinExistence type="predicted"/>
<accession>A7SGB8</accession>
<feature type="transmembrane region" description="Helical" evidence="8">
    <location>
        <begin position="174"/>
        <end position="196"/>
    </location>
</feature>
<dbReference type="InterPro" id="IPR017452">
    <property type="entry name" value="GPCR_Rhodpsn_7TM"/>
</dbReference>
<evidence type="ECO:0000256" key="3">
    <source>
        <dbReference type="ARBA" id="ARBA00022989"/>
    </source>
</evidence>
<feature type="transmembrane region" description="Helical" evidence="8">
    <location>
        <begin position="97"/>
        <end position="120"/>
    </location>
</feature>
<evidence type="ECO:0000256" key="8">
    <source>
        <dbReference type="SAM" id="Phobius"/>
    </source>
</evidence>
<feature type="transmembrane region" description="Helical" evidence="8">
    <location>
        <begin position="132"/>
        <end position="154"/>
    </location>
</feature>
<keyword evidence="6" id="KW-0675">Receptor</keyword>
<keyword evidence="2 8" id="KW-0812">Transmembrane</keyword>
<comment type="subcellular location">
    <subcellularLocation>
        <location evidence="1">Membrane</location>
        <topology evidence="1">Multi-pass membrane protein</topology>
    </subcellularLocation>
</comment>
<feature type="domain" description="G-protein coupled receptors family 1 profile" evidence="9">
    <location>
        <begin position="35"/>
        <end position="250"/>
    </location>
</feature>
<gene>
    <name evidence="10" type="ORF">NEMVEDRAFT_v1g211856</name>
</gene>
<dbReference type="GO" id="GO:0005886">
    <property type="term" value="C:plasma membrane"/>
    <property type="evidence" value="ECO:0000318"/>
    <property type="project" value="GO_Central"/>
</dbReference>
<dbReference type="InterPro" id="IPR000276">
    <property type="entry name" value="GPCR_Rhodpsn"/>
</dbReference>
<dbReference type="GO" id="GO:0007218">
    <property type="term" value="P:neuropeptide signaling pathway"/>
    <property type="evidence" value="ECO:0000318"/>
    <property type="project" value="GO_Central"/>
</dbReference>
<evidence type="ECO:0000256" key="1">
    <source>
        <dbReference type="ARBA" id="ARBA00004141"/>
    </source>
</evidence>
<dbReference type="eggNOG" id="KOG3656">
    <property type="taxonomic scope" value="Eukaryota"/>
</dbReference>
<dbReference type="HOGENOM" id="CLU_829773_0_0_1"/>
<feature type="transmembrane region" description="Helical" evidence="8">
    <location>
        <begin position="233"/>
        <end position="250"/>
    </location>
</feature>
<evidence type="ECO:0000256" key="4">
    <source>
        <dbReference type="ARBA" id="ARBA00023040"/>
    </source>
</evidence>
<evidence type="ECO:0000313" key="11">
    <source>
        <dbReference type="Proteomes" id="UP000001593"/>
    </source>
</evidence>
<dbReference type="PANTHER" id="PTHR45695:SF9">
    <property type="entry name" value="LEUCOKININ RECEPTOR"/>
    <property type="match status" value="1"/>
</dbReference>
<dbReference type="CDD" id="cd00637">
    <property type="entry name" value="7tm_classA_rhodopsin-like"/>
    <property type="match status" value="1"/>
</dbReference>